<gene>
    <name evidence="2" type="ORF">TTHERM_000439146</name>
</gene>
<sequence>MKAFKYEQLSTINKTSNRFKERIQKDSQSDGKTIQRQKLQSLTELYYNQKIDYNKQMILINTELIFIKFSFFFVICKPMYFFFLVIQLSLNIQRFLLIFILMLIIISSLVTFPFIFILLLYIE</sequence>
<dbReference type="RefSeq" id="XP_012653500.1">
    <property type="nucleotide sequence ID" value="XM_012798046.1"/>
</dbReference>
<feature type="transmembrane region" description="Helical" evidence="1">
    <location>
        <begin position="96"/>
        <end position="122"/>
    </location>
</feature>
<keyword evidence="1 2" id="KW-0812">Transmembrane</keyword>
<keyword evidence="3" id="KW-1185">Reference proteome</keyword>
<protein>
    <submittedName>
        <fullName evidence="2">Transmembrane protein, putative</fullName>
    </submittedName>
</protein>
<reference evidence="3" key="1">
    <citation type="journal article" date="2006" name="PLoS Biol.">
        <title>Macronuclear genome sequence of the ciliate Tetrahymena thermophila, a model eukaryote.</title>
        <authorList>
            <person name="Eisen J.A."/>
            <person name="Coyne R.S."/>
            <person name="Wu M."/>
            <person name="Wu D."/>
            <person name="Thiagarajan M."/>
            <person name="Wortman J.R."/>
            <person name="Badger J.H."/>
            <person name="Ren Q."/>
            <person name="Amedeo P."/>
            <person name="Jones K.M."/>
            <person name="Tallon L.J."/>
            <person name="Delcher A.L."/>
            <person name="Salzberg S.L."/>
            <person name="Silva J.C."/>
            <person name="Haas B.J."/>
            <person name="Majoros W.H."/>
            <person name="Farzad M."/>
            <person name="Carlton J.M."/>
            <person name="Smith R.K. Jr."/>
            <person name="Garg J."/>
            <person name="Pearlman R.E."/>
            <person name="Karrer K.M."/>
            <person name="Sun L."/>
            <person name="Manning G."/>
            <person name="Elde N.C."/>
            <person name="Turkewitz A.P."/>
            <person name="Asai D.J."/>
            <person name="Wilkes D.E."/>
            <person name="Wang Y."/>
            <person name="Cai H."/>
            <person name="Collins K."/>
            <person name="Stewart B.A."/>
            <person name="Lee S.R."/>
            <person name="Wilamowska K."/>
            <person name="Weinberg Z."/>
            <person name="Ruzzo W.L."/>
            <person name="Wloga D."/>
            <person name="Gaertig J."/>
            <person name="Frankel J."/>
            <person name="Tsao C.-C."/>
            <person name="Gorovsky M.A."/>
            <person name="Keeling P.J."/>
            <person name="Waller R.F."/>
            <person name="Patron N.J."/>
            <person name="Cherry J.M."/>
            <person name="Stover N.A."/>
            <person name="Krieger C.J."/>
            <person name="del Toro C."/>
            <person name="Ryder H.F."/>
            <person name="Williamson S.C."/>
            <person name="Barbeau R.A."/>
            <person name="Hamilton E.P."/>
            <person name="Orias E."/>
        </authorList>
    </citation>
    <scope>NUCLEOTIDE SEQUENCE [LARGE SCALE GENOMIC DNA]</scope>
    <source>
        <strain evidence="3">SB210</strain>
    </source>
</reference>
<dbReference type="AlphaFoldDB" id="W7XJ92"/>
<accession>W7XJ92</accession>
<keyword evidence="1" id="KW-1133">Transmembrane helix</keyword>
<evidence type="ECO:0000313" key="3">
    <source>
        <dbReference type="Proteomes" id="UP000009168"/>
    </source>
</evidence>
<organism evidence="2 3">
    <name type="scientific">Tetrahymena thermophila (strain SB210)</name>
    <dbReference type="NCBI Taxonomy" id="312017"/>
    <lineage>
        <taxon>Eukaryota</taxon>
        <taxon>Sar</taxon>
        <taxon>Alveolata</taxon>
        <taxon>Ciliophora</taxon>
        <taxon>Intramacronucleata</taxon>
        <taxon>Oligohymenophorea</taxon>
        <taxon>Hymenostomatida</taxon>
        <taxon>Tetrahymenina</taxon>
        <taxon>Tetrahymenidae</taxon>
        <taxon>Tetrahymena</taxon>
    </lineage>
</organism>
<evidence type="ECO:0000256" key="1">
    <source>
        <dbReference type="SAM" id="Phobius"/>
    </source>
</evidence>
<evidence type="ECO:0000313" key="2">
    <source>
        <dbReference type="EMBL" id="EWS73959.1"/>
    </source>
</evidence>
<dbReference type="EMBL" id="GG662663">
    <property type="protein sequence ID" value="EWS73959.1"/>
    <property type="molecule type" value="Genomic_DNA"/>
</dbReference>
<name>W7XJ92_TETTS</name>
<keyword evidence="1" id="KW-0472">Membrane</keyword>
<dbReference type="Proteomes" id="UP000009168">
    <property type="component" value="Unassembled WGS sequence"/>
</dbReference>
<proteinExistence type="predicted"/>
<dbReference type="KEGG" id="tet:TTHERM_000439146"/>
<feature type="transmembrane region" description="Helical" evidence="1">
    <location>
        <begin position="65"/>
        <end position="90"/>
    </location>
</feature>
<dbReference type="InParanoid" id="W7XJ92"/>
<dbReference type="GeneID" id="24438959"/>